<dbReference type="OrthoDB" id="240216at2759"/>
<evidence type="ECO:0000313" key="7">
    <source>
        <dbReference type="Proteomes" id="UP000070444"/>
    </source>
</evidence>
<protein>
    <submittedName>
        <fullName evidence="6">Acyltransferase ChoActase/COT/CPT</fullName>
    </submittedName>
</protein>
<organism evidence="6 7">
    <name type="scientific">Conidiobolus coronatus (strain ATCC 28846 / CBS 209.66 / NRRL 28638)</name>
    <name type="common">Delacroixia coronata</name>
    <dbReference type="NCBI Taxonomy" id="796925"/>
    <lineage>
        <taxon>Eukaryota</taxon>
        <taxon>Fungi</taxon>
        <taxon>Fungi incertae sedis</taxon>
        <taxon>Zoopagomycota</taxon>
        <taxon>Entomophthoromycotina</taxon>
        <taxon>Entomophthoromycetes</taxon>
        <taxon>Entomophthorales</taxon>
        <taxon>Ancylistaceae</taxon>
        <taxon>Conidiobolus</taxon>
    </lineage>
</organism>
<dbReference type="Pfam" id="PF00755">
    <property type="entry name" value="Carn_acyltransf"/>
    <property type="match status" value="1"/>
</dbReference>
<keyword evidence="7" id="KW-1185">Reference proteome</keyword>
<dbReference type="EMBL" id="KQ964426">
    <property type="protein sequence ID" value="KXN74201.1"/>
    <property type="molecule type" value="Genomic_DNA"/>
</dbReference>
<evidence type="ECO:0000256" key="1">
    <source>
        <dbReference type="ARBA" id="ARBA00005232"/>
    </source>
</evidence>
<dbReference type="STRING" id="796925.A0A137PGY4"/>
<keyword evidence="2 6" id="KW-0808">Transferase</keyword>
<evidence type="ECO:0000259" key="5">
    <source>
        <dbReference type="Pfam" id="PF00755"/>
    </source>
</evidence>
<dbReference type="InterPro" id="IPR042231">
    <property type="entry name" value="Cho/carn_acyl_trans_2"/>
</dbReference>
<evidence type="ECO:0000313" key="6">
    <source>
        <dbReference type="EMBL" id="KXN74201.1"/>
    </source>
</evidence>
<dbReference type="PANTHER" id="PTHR22589">
    <property type="entry name" value="CARNITINE O-ACYLTRANSFERASE"/>
    <property type="match status" value="1"/>
</dbReference>
<name>A0A137PGY4_CONC2</name>
<dbReference type="Gene3D" id="3.30.559.10">
    <property type="entry name" value="Chloramphenicol acetyltransferase-like domain"/>
    <property type="match status" value="1"/>
</dbReference>
<dbReference type="GO" id="GO:0016746">
    <property type="term" value="F:acyltransferase activity"/>
    <property type="evidence" value="ECO:0007669"/>
    <property type="project" value="UniProtKB-KW"/>
</dbReference>
<feature type="active site" description="Proton acceptor" evidence="4">
    <location>
        <position position="324"/>
    </location>
</feature>
<sequence length="629" mass="72256">MTTEAQNQAKTFSNQSKLNRLPVPKLEDTLATLLKTVEPLAQSAEEFETFKTQVQDFSKAGGLGEALQKRLHFQDLKSENNWLEEWWLRDGYLTYREPSLINVNWGCVGKDHPNRPQELEVASQLIHHLLRYHELLNNEEITPIGGKFPQCMNQLKYLFGTCRVPDAGKDRIEHKFPTTASHISILIEGQVYSLEVYHLVKVGDKYERRMNSIEQITFQLTYLIHHLVKPADYTSITKLTAAHRDDWLRLRNSILQFDQDNLKAFESIQSSLFAVCLDNYDVAEDYTSLFKNAFHGQFAYNRWVDKFVNFIISKTGRVNIIVEHSPIDAMDLLKMLDWSLTQVNGEEVDLSLIKNGDAINWDQLELDTDFHIPEHLVFKLNDSIKDDIKQTEDKIHKFISNSDTQALHFRGFGNTKILEHSNKVTLDGFLQLALQLTYYLIIGEFAPVYESCGTRNYLNGRTETIRAFSSEAKAFLKWVEPIANGSTKLDSANIKEGVELIQKACEQHKNYTKLCLFGKGIDRHLFGLRKLLKTNESHPLLDSQLLQKSSTWKLSTSTLYEFQNMMFVGFGRVAHEGFGICYNHQKDSLNFSIESKRDELGKIGGTSKFIEVLEKNLNIIMDVLVKGNN</sequence>
<accession>A0A137PGY4</accession>
<keyword evidence="3 6" id="KW-0012">Acyltransferase</keyword>
<dbReference type="InterPro" id="IPR000542">
    <property type="entry name" value="Carn_acyl_trans"/>
</dbReference>
<dbReference type="Proteomes" id="UP000070444">
    <property type="component" value="Unassembled WGS sequence"/>
</dbReference>
<dbReference type="Gene3D" id="3.30.559.70">
    <property type="entry name" value="Choline/Carnitine o-acyltransferase, domain 2"/>
    <property type="match status" value="1"/>
</dbReference>
<comment type="similarity">
    <text evidence="1">Belongs to the carnitine/choline acetyltransferase family.</text>
</comment>
<proteinExistence type="inferred from homology"/>
<reference evidence="6 7" key="1">
    <citation type="journal article" date="2015" name="Genome Biol. Evol.">
        <title>Phylogenomic analyses indicate that early fungi evolved digesting cell walls of algal ancestors of land plants.</title>
        <authorList>
            <person name="Chang Y."/>
            <person name="Wang S."/>
            <person name="Sekimoto S."/>
            <person name="Aerts A.L."/>
            <person name="Choi C."/>
            <person name="Clum A."/>
            <person name="LaButti K.M."/>
            <person name="Lindquist E.A."/>
            <person name="Yee Ngan C."/>
            <person name="Ohm R.A."/>
            <person name="Salamov A.A."/>
            <person name="Grigoriev I.V."/>
            <person name="Spatafora J.W."/>
            <person name="Berbee M.L."/>
        </authorList>
    </citation>
    <scope>NUCLEOTIDE SEQUENCE [LARGE SCALE GENOMIC DNA]</scope>
    <source>
        <strain evidence="6 7">NRRL 28638</strain>
    </source>
</reference>
<evidence type="ECO:0000256" key="3">
    <source>
        <dbReference type="ARBA" id="ARBA00023315"/>
    </source>
</evidence>
<evidence type="ECO:0000256" key="2">
    <source>
        <dbReference type="ARBA" id="ARBA00022679"/>
    </source>
</evidence>
<dbReference type="SUPFAM" id="SSF52777">
    <property type="entry name" value="CoA-dependent acyltransferases"/>
    <property type="match status" value="2"/>
</dbReference>
<feature type="domain" description="Choline/carnitine acyltransferase" evidence="5">
    <location>
        <begin position="21"/>
        <end position="614"/>
    </location>
</feature>
<evidence type="ECO:0000256" key="4">
    <source>
        <dbReference type="PIRSR" id="PIRSR600542-1"/>
    </source>
</evidence>
<dbReference type="InterPro" id="IPR039551">
    <property type="entry name" value="Cho/carn_acyl_trans"/>
</dbReference>
<dbReference type="InterPro" id="IPR023213">
    <property type="entry name" value="CAT-like_dom_sf"/>
</dbReference>
<dbReference type="PANTHER" id="PTHR22589:SF107">
    <property type="entry name" value="CHOLINE_CARNITINE ACYLTRANSFERASE DOMAIN-CONTAINING PROTEIN"/>
    <property type="match status" value="1"/>
</dbReference>
<gene>
    <name evidence="6" type="ORF">CONCODRAFT_34938</name>
</gene>
<dbReference type="AlphaFoldDB" id="A0A137PGY4"/>